<keyword evidence="2 3" id="KW-0520">NAD</keyword>
<comment type="catalytic activity">
    <reaction evidence="3">
        <text>N(6)-acetyl-L-lysyl-[protein] + NAD(+) + H2O = 2''-O-acetyl-ADP-D-ribose + nicotinamide + L-lysyl-[protein]</text>
        <dbReference type="Rhea" id="RHEA:43636"/>
        <dbReference type="Rhea" id="RHEA-COMP:9752"/>
        <dbReference type="Rhea" id="RHEA-COMP:10731"/>
        <dbReference type="ChEBI" id="CHEBI:15377"/>
        <dbReference type="ChEBI" id="CHEBI:17154"/>
        <dbReference type="ChEBI" id="CHEBI:29969"/>
        <dbReference type="ChEBI" id="CHEBI:57540"/>
        <dbReference type="ChEBI" id="CHEBI:61930"/>
        <dbReference type="ChEBI" id="CHEBI:83767"/>
        <dbReference type="EC" id="2.3.1.286"/>
    </reaction>
</comment>
<dbReference type="GO" id="GO:0070403">
    <property type="term" value="F:NAD+ binding"/>
    <property type="evidence" value="ECO:0007669"/>
    <property type="project" value="UniProtKB-UniRule"/>
</dbReference>
<feature type="binding site" evidence="3 4">
    <location>
        <position position="119"/>
    </location>
    <ligand>
        <name>Zn(2+)</name>
        <dbReference type="ChEBI" id="CHEBI:29105"/>
    </ligand>
</feature>
<evidence type="ECO:0000259" key="5">
    <source>
        <dbReference type="PROSITE" id="PS50305"/>
    </source>
</evidence>
<feature type="active site" description="Proton acceptor" evidence="3 4">
    <location>
        <position position="108"/>
    </location>
</feature>
<keyword evidence="3 4" id="KW-0479">Metal-binding</keyword>
<feature type="binding site" evidence="3 4">
    <location>
        <position position="138"/>
    </location>
    <ligand>
        <name>Zn(2+)</name>
        <dbReference type="ChEBI" id="CHEBI:29105"/>
    </ligand>
</feature>
<evidence type="ECO:0000313" key="6">
    <source>
        <dbReference type="EMBL" id="MBB3987051.1"/>
    </source>
</evidence>
<feature type="binding site" evidence="3">
    <location>
        <begin position="174"/>
        <end position="176"/>
    </location>
    <ligand>
        <name>NAD(+)</name>
        <dbReference type="ChEBI" id="CHEBI:57540"/>
    </ligand>
</feature>
<feature type="binding site" evidence="3 4">
    <location>
        <position position="135"/>
    </location>
    <ligand>
        <name>Zn(2+)</name>
        <dbReference type="ChEBI" id="CHEBI:29105"/>
    </ligand>
</feature>
<feature type="domain" description="Deacetylase sirtuin-type" evidence="5">
    <location>
        <begin position="1"/>
        <end position="230"/>
    </location>
</feature>
<name>A0A7W6DPY4_9RHOB</name>
<comment type="caution">
    <text evidence="6">The sequence shown here is derived from an EMBL/GenBank/DDBJ whole genome shotgun (WGS) entry which is preliminary data.</text>
</comment>
<gene>
    <name evidence="3" type="primary">cobB</name>
    <name evidence="6" type="ORF">GGQ68_003395</name>
</gene>
<dbReference type="InterPro" id="IPR026591">
    <property type="entry name" value="Sirtuin_cat_small_dom_sf"/>
</dbReference>
<dbReference type="AlphaFoldDB" id="A0A7W6DPY4"/>
<evidence type="ECO:0000256" key="3">
    <source>
        <dbReference type="HAMAP-Rule" id="MF_01121"/>
    </source>
</evidence>
<evidence type="ECO:0000256" key="2">
    <source>
        <dbReference type="ARBA" id="ARBA00023027"/>
    </source>
</evidence>
<feature type="binding site" evidence="3">
    <location>
        <position position="59"/>
    </location>
    <ligand>
        <name>substrate</name>
    </ligand>
</feature>
<keyword evidence="7" id="KW-1185">Reference proteome</keyword>
<dbReference type="PROSITE" id="PS50305">
    <property type="entry name" value="SIRTUIN"/>
    <property type="match status" value="1"/>
</dbReference>
<dbReference type="InterPro" id="IPR026590">
    <property type="entry name" value="Ssirtuin_cat_dom"/>
</dbReference>
<dbReference type="Proteomes" id="UP000541426">
    <property type="component" value="Unassembled WGS sequence"/>
</dbReference>
<dbReference type="InterPro" id="IPR029035">
    <property type="entry name" value="DHS-like_NAD/FAD-binding_dom"/>
</dbReference>
<comment type="similarity">
    <text evidence="3">Belongs to the sirtuin family. Class III subfamily.</text>
</comment>
<feature type="binding site" evidence="3">
    <location>
        <position position="56"/>
    </location>
    <ligand>
        <name>substrate</name>
    </ligand>
</feature>
<accession>A0A7W6DPY4</accession>
<dbReference type="GO" id="GO:0008270">
    <property type="term" value="F:zinc ion binding"/>
    <property type="evidence" value="ECO:0007669"/>
    <property type="project" value="UniProtKB-UniRule"/>
</dbReference>
<dbReference type="Pfam" id="PF02146">
    <property type="entry name" value="SIR2"/>
    <property type="match status" value="1"/>
</dbReference>
<dbReference type="GO" id="GO:0017136">
    <property type="term" value="F:histone deacetylase activity, NAD-dependent"/>
    <property type="evidence" value="ECO:0007669"/>
    <property type="project" value="TreeGrafter"/>
</dbReference>
<proteinExistence type="inferred from homology"/>
<dbReference type="GO" id="GO:0036055">
    <property type="term" value="F:protein-succinyllysine desuccinylase activity"/>
    <property type="evidence" value="ECO:0007669"/>
    <property type="project" value="UniProtKB-UniRule"/>
</dbReference>
<dbReference type="GO" id="GO:0036054">
    <property type="term" value="F:protein-malonyllysine demalonylase activity"/>
    <property type="evidence" value="ECO:0007669"/>
    <property type="project" value="InterPro"/>
</dbReference>
<comment type="cofactor">
    <cofactor evidence="3">
        <name>Zn(2+)</name>
        <dbReference type="ChEBI" id="CHEBI:29105"/>
    </cofactor>
    <text evidence="3">Binds 1 zinc ion per subunit.</text>
</comment>
<feature type="binding site" evidence="3">
    <location>
        <begin position="91"/>
        <end position="94"/>
    </location>
    <ligand>
        <name>NAD(+)</name>
        <dbReference type="ChEBI" id="CHEBI:57540"/>
    </ligand>
</feature>
<protein>
    <recommendedName>
        <fullName evidence="3">NAD-dependent protein deacylase</fullName>
        <ecNumber evidence="3">2.3.1.286</ecNumber>
    </recommendedName>
    <alternativeName>
        <fullName evidence="3">Regulatory protein SIR2 homolog</fullName>
    </alternativeName>
</protein>
<keyword evidence="6" id="KW-0378">Hydrolase</keyword>
<evidence type="ECO:0000256" key="4">
    <source>
        <dbReference type="PROSITE-ProRule" id="PRU00236"/>
    </source>
</evidence>
<feature type="binding site" evidence="3">
    <location>
        <begin position="200"/>
        <end position="202"/>
    </location>
    <ligand>
        <name>NAD(+)</name>
        <dbReference type="ChEBI" id="CHEBI:57540"/>
    </ligand>
</feature>
<dbReference type="GO" id="GO:0005737">
    <property type="term" value="C:cytoplasm"/>
    <property type="evidence" value="ECO:0007669"/>
    <property type="project" value="UniProtKB-SubCell"/>
</dbReference>
<dbReference type="HAMAP" id="MF_01121">
    <property type="entry name" value="Sirtuin_ClassIII"/>
    <property type="match status" value="1"/>
</dbReference>
<reference evidence="6 7" key="1">
    <citation type="submission" date="2020-08" db="EMBL/GenBank/DDBJ databases">
        <title>Genomic Encyclopedia of Type Strains, Phase IV (KMG-IV): sequencing the most valuable type-strain genomes for metagenomic binning, comparative biology and taxonomic classification.</title>
        <authorList>
            <person name="Goeker M."/>
        </authorList>
    </citation>
    <scope>NUCLEOTIDE SEQUENCE [LARGE SCALE GENOMIC DNA]</scope>
    <source>
        <strain evidence="6 7">DSM 102235</strain>
    </source>
</reference>
<organism evidence="6 7">
    <name type="scientific">Sagittula marina</name>
    <dbReference type="NCBI Taxonomy" id="943940"/>
    <lineage>
        <taxon>Bacteria</taxon>
        <taxon>Pseudomonadati</taxon>
        <taxon>Pseudomonadota</taxon>
        <taxon>Alphaproteobacteria</taxon>
        <taxon>Rhodobacterales</taxon>
        <taxon>Roseobacteraceae</taxon>
        <taxon>Sagittula</taxon>
    </lineage>
</organism>
<dbReference type="InterPro" id="IPR027546">
    <property type="entry name" value="Sirtuin_class_III"/>
</dbReference>
<dbReference type="InterPro" id="IPR003000">
    <property type="entry name" value="Sirtuin"/>
</dbReference>
<dbReference type="Gene3D" id="3.30.1600.10">
    <property type="entry name" value="SIR2/SIRT2 'Small Domain"/>
    <property type="match status" value="1"/>
</dbReference>
<keyword evidence="3 4" id="KW-0862">Zinc</keyword>
<feature type="binding site" evidence="3 4">
    <location>
        <position position="116"/>
    </location>
    <ligand>
        <name>Zn(2+)</name>
        <dbReference type="ChEBI" id="CHEBI:29105"/>
    </ligand>
</feature>
<keyword evidence="1" id="KW-0808">Transferase</keyword>
<feature type="binding site" evidence="3">
    <location>
        <position position="216"/>
    </location>
    <ligand>
        <name>NAD(+)</name>
        <dbReference type="ChEBI" id="CHEBI:57540"/>
    </ligand>
</feature>
<dbReference type="EMBL" id="JACIEJ010000008">
    <property type="protein sequence ID" value="MBB3987051.1"/>
    <property type="molecule type" value="Genomic_DNA"/>
</dbReference>
<dbReference type="SUPFAM" id="SSF52467">
    <property type="entry name" value="DHS-like NAD/FAD-binding domain"/>
    <property type="match status" value="1"/>
</dbReference>
<feature type="binding site" evidence="3">
    <location>
        <begin position="12"/>
        <end position="31"/>
    </location>
    <ligand>
        <name>NAD(+)</name>
        <dbReference type="ChEBI" id="CHEBI:57540"/>
    </ligand>
</feature>
<comment type="subcellular location">
    <subcellularLocation>
        <location evidence="3">Cytoplasm</location>
    </subcellularLocation>
</comment>
<comment type="function">
    <text evidence="3">NAD-dependent lysine deacetylase and desuccinylase that specifically removes acetyl and succinyl groups on target proteins. Modulates the activities of several proteins which are inactive in their acylated form.</text>
</comment>
<dbReference type="PANTHER" id="PTHR11085:SF4">
    <property type="entry name" value="NAD-DEPENDENT PROTEIN DEACYLASE"/>
    <property type="match status" value="1"/>
</dbReference>
<comment type="domain">
    <text evidence="3">2 residues (Tyr-56 and Arg-59) present in a large hydrophobic pocket are probably involved in substrate specificity. They are important for desuccinylation activity, but dispensable for deacetylation activity.</text>
</comment>
<dbReference type="InterPro" id="IPR050134">
    <property type="entry name" value="NAD-dep_sirtuin_deacylases"/>
</dbReference>
<sequence length="230" mass="25119">MSEHDKIVILTGAGLSAESGLSTFRDEGGLWAQHRIEDVATPDAFSKDPALVLDFYNKRRAQAAAAHPNAAHYALADLQQNHPGEVILITQNVDDLLEKAGAQPIHMHGALASALCFHCENRWAFTGDMHQTTPCPACGRQTVRPDIVWFGEMPYCMDDILTHLETCTLFASIGTSGRVYPAAGFAQLAQDIGAQTIELNMEATSPQFHARRIGPATDTLPKWVSDLLQR</sequence>
<keyword evidence="3" id="KW-0963">Cytoplasm</keyword>
<dbReference type="PANTHER" id="PTHR11085">
    <property type="entry name" value="NAD-DEPENDENT PROTEIN DEACYLASE SIRTUIN-5, MITOCHONDRIAL-RELATED"/>
    <property type="match status" value="1"/>
</dbReference>
<evidence type="ECO:0000256" key="1">
    <source>
        <dbReference type="ARBA" id="ARBA00022679"/>
    </source>
</evidence>
<evidence type="ECO:0000313" key="7">
    <source>
        <dbReference type="Proteomes" id="UP000541426"/>
    </source>
</evidence>
<dbReference type="Gene3D" id="3.40.50.1220">
    <property type="entry name" value="TPP-binding domain"/>
    <property type="match status" value="1"/>
</dbReference>
<comment type="catalytic activity">
    <reaction evidence="3">
        <text>N(6)-succinyl-L-lysyl-[protein] + NAD(+) + H2O = 2''-O-succinyl-ADP-D-ribose + nicotinamide + L-lysyl-[protein]</text>
        <dbReference type="Rhea" id="RHEA:47668"/>
        <dbReference type="Rhea" id="RHEA-COMP:9752"/>
        <dbReference type="Rhea" id="RHEA-COMP:11877"/>
        <dbReference type="ChEBI" id="CHEBI:15377"/>
        <dbReference type="ChEBI" id="CHEBI:17154"/>
        <dbReference type="ChEBI" id="CHEBI:29969"/>
        <dbReference type="ChEBI" id="CHEBI:57540"/>
        <dbReference type="ChEBI" id="CHEBI:87830"/>
        <dbReference type="ChEBI" id="CHEBI:87832"/>
    </reaction>
</comment>
<dbReference type="RefSeq" id="WP_183967885.1">
    <property type="nucleotide sequence ID" value="NZ_BAABBZ010000019.1"/>
</dbReference>
<dbReference type="EC" id="2.3.1.286" evidence="3"/>